<protein>
    <recommendedName>
        <fullName evidence="2">Replication-associated protein ORF2/G2P domain-containing protein</fullName>
    </recommendedName>
</protein>
<reference evidence="3 4" key="1">
    <citation type="journal article" date="2019" name="Gut">
        <title>Antibiotics-induced monodominance of a novel gut bacterial order.</title>
        <authorList>
            <person name="Hildebrand F."/>
            <person name="Moitinho-Silva L."/>
            <person name="Blasche S."/>
            <person name="Jahn M.T."/>
            <person name="Gossmann T.I."/>
            <person name="Heuerta-Cepas J."/>
            <person name="Hercog R."/>
            <person name="Luetge M."/>
            <person name="Bahram M."/>
            <person name="Pryszlak A."/>
            <person name="Alves R.J."/>
            <person name="Waszak S.M."/>
            <person name="Zhu A."/>
            <person name="Ye L."/>
            <person name="Costea P.I."/>
            <person name="Aalvink S."/>
            <person name="Belzer C."/>
            <person name="Forslund S.K."/>
            <person name="Sunagawa S."/>
            <person name="Hentschel U."/>
            <person name="Merten C."/>
            <person name="Patil K.R."/>
            <person name="Benes V."/>
            <person name="Bork P."/>
        </authorList>
    </citation>
    <scope>NUCLEOTIDE SEQUENCE [LARGE SCALE GENOMIC DNA]</scope>
    <source>
        <strain evidence="3 4">HDS1380</strain>
    </source>
</reference>
<keyword evidence="4" id="KW-1185">Reference proteome</keyword>
<dbReference type="Pfam" id="PF23343">
    <property type="entry name" value="REP_ORF2-G2P"/>
    <property type="match status" value="1"/>
</dbReference>
<feature type="region of interest" description="Disordered" evidence="1">
    <location>
        <begin position="71"/>
        <end position="91"/>
    </location>
</feature>
<evidence type="ECO:0000259" key="2">
    <source>
        <dbReference type="Pfam" id="PF23343"/>
    </source>
</evidence>
<evidence type="ECO:0000313" key="3">
    <source>
        <dbReference type="EMBL" id="RXZ61604.1"/>
    </source>
</evidence>
<dbReference type="OrthoDB" id="1841662at2"/>
<feature type="domain" description="Replication-associated protein ORF2/G2P" evidence="2">
    <location>
        <begin position="163"/>
        <end position="283"/>
    </location>
</feature>
<dbReference type="EMBL" id="SDOZ01000002">
    <property type="protein sequence ID" value="RXZ61604.1"/>
    <property type="molecule type" value="Genomic_DNA"/>
</dbReference>
<dbReference type="Proteomes" id="UP000291269">
    <property type="component" value="Unassembled WGS sequence"/>
</dbReference>
<evidence type="ECO:0000256" key="1">
    <source>
        <dbReference type="SAM" id="MobiDB-lite"/>
    </source>
</evidence>
<dbReference type="InterPro" id="IPR056906">
    <property type="entry name" value="ORF2/G2P_dom"/>
</dbReference>
<gene>
    <name evidence="3" type="ORF">ESZ91_04200</name>
</gene>
<feature type="compositionally biased region" description="Basic and acidic residues" evidence="1">
    <location>
        <begin position="71"/>
        <end position="82"/>
    </location>
</feature>
<name>A0A4Q2KAG1_9FIRM</name>
<dbReference type="RefSeq" id="WP_129224432.1">
    <property type="nucleotide sequence ID" value="NZ_SDOZ01000002.1"/>
</dbReference>
<dbReference type="AlphaFoldDB" id="A0A4Q2KAG1"/>
<evidence type="ECO:0000313" key="4">
    <source>
        <dbReference type="Proteomes" id="UP000291269"/>
    </source>
</evidence>
<proteinExistence type="predicted"/>
<accession>A0A4Q2KAG1</accession>
<organism evidence="3 4">
    <name type="scientific">Candidatus Borkfalkia ceftriaxoniphila</name>
    <dbReference type="NCBI Taxonomy" id="2508949"/>
    <lineage>
        <taxon>Bacteria</taxon>
        <taxon>Bacillati</taxon>
        <taxon>Bacillota</taxon>
        <taxon>Clostridia</taxon>
        <taxon>Christensenellales</taxon>
        <taxon>Christensenellaceae</taxon>
        <taxon>Candidatus Borkfalkia</taxon>
    </lineage>
</organism>
<comment type="caution">
    <text evidence="3">The sequence shown here is derived from an EMBL/GenBank/DDBJ whole genome shotgun (WGS) entry which is preliminary data.</text>
</comment>
<sequence length="347" mass="40971">MPYSKAKVYSDGSHYIAIPHTPRKKRLKKGVKIKRQVPVMEELEEETTPFDGGVQMNMFDAENKAQVVEKSTEAVPKPKSETAAKGQTEVSPPRKELFEALYKKHLFEPKSRRRQAVYAGMRAYFKSDEEARLFVELNFERKRKNLIARRIRMTRKANLQNFDYFVTFTFDDKKHTEYSFRKKMRNCLSLLSSRKGWKYIGVWERSPEKKRLHFHGVFDIPQGMMPGYFIQVKDYNFKNHRRQTTNQNTYFLEKFGRNDFEKIEDNARVGEALAYIMKYMEKSEEKIVYSKGMPQYFITDIMDEDIVCTVGMEDQKLLLFDDFGCWDEGEYIGQVSKETIAKMPKAN</sequence>